<name>A0A2K1XIB1_POPTR</name>
<gene>
    <name evidence="1" type="ORF">POPTR_015G052900</name>
</gene>
<dbReference type="EMBL" id="CM009304">
    <property type="protein sequence ID" value="PNT00517.1"/>
    <property type="molecule type" value="Genomic_DNA"/>
</dbReference>
<keyword evidence="2" id="KW-1185">Reference proteome</keyword>
<evidence type="ECO:0000313" key="1">
    <source>
        <dbReference type="EMBL" id="PNT00517.1"/>
    </source>
</evidence>
<dbReference type="Proteomes" id="UP000006729">
    <property type="component" value="Chromosome 15"/>
</dbReference>
<accession>A0A2K1XIB1</accession>
<sequence length="84" mass="9840">MCHYQLIVWSCCDQSNTLTKALWSILKKIINKCAHKGDCFCFLLKQYTFHTNVCSCSLSSKAISWLEFDLFQDVVHRMVLELFL</sequence>
<dbReference type="InParanoid" id="A0A2K1XIB1"/>
<proteinExistence type="predicted"/>
<organism evidence="1 2">
    <name type="scientific">Populus trichocarpa</name>
    <name type="common">Western balsam poplar</name>
    <name type="synonym">Populus balsamifera subsp. trichocarpa</name>
    <dbReference type="NCBI Taxonomy" id="3694"/>
    <lineage>
        <taxon>Eukaryota</taxon>
        <taxon>Viridiplantae</taxon>
        <taxon>Streptophyta</taxon>
        <taxon>Embryophyta</taxon>
        <taxon>Tracheophyta</taxon>
        <taxon>Spermatophyta</taxon>
        <taxon>Magnoliopsida</taxon>
        <taxon>eudicotyledons</taxon>
        <taxon>Gunneridae</taxon>
        <taxon>Pentapetalae</taxon>
        <taxon>rosids</taxon>
        <taxon>fabids</taxon>
        <taxon>Malpighiales</taxon>
        <taxon>Salicaceae</taxon>
        <taxon>Saliceae</taxon>
        <taxon>Populus</taxon>
    </lineage>
</organism>
<dbReference type="AlphaFoldDB" id="A0A2K1XIB1"/>
<protein>
    <submittedName>
        <fullName evidence="1">Uncharacterized protein</fullName>
    </submittedName>
</protein>
<reference evidence="1 2" key="1">
    <citation type="journal article" date="2006" name="Science">
        <title>The genome of black cottonwood, Populus trichocarpa (Torr. &amp; Gray).</title>
        <authorList>
            <person name="Tuskan G.A."/>
            <person name="Difazio S."/>
            <person name="Jansson S."/>
            <person name="Bohlmann J."/>
            <person name="Grigoriev I."/>
            <person name="Hellsten U."/>
            <person name="Putnam N."/>
            <person name="Ralph S."/>
            <person name="Rombauts S."/>
            <person name="Salamov A."/>
            <person name="Schein J."/>
            <person name="Sterck L."/>
            <person name="Aerts A."/>
            <person name="Bhalerao R.R."/>
            <person name="Bhalerao R.P."/>
            <person name="Blaudez D."/>
            <person name="Boerjan W."/>
            <person name="Brun A."/>
            <person name="Brunner A."/>
            <person name="Busov V."/>
            <person name="Campbell M."/>
            <person name="Carlson J."/>
            <person name="Chalot M."/>
            <person name="Chapman J."/>
            <person name="Chen G.L."/>
            <person name="Cooper D."/>
            <person name="Coutinho P.M."/>
            <person name="Couturier J."/>
            <person name="Covert S."/>
            <person name="Cronk Q."/>
            <person name="Cunningham R."/>
            <person name="Davis J."/>
            <person name="Degroeve S."/>
            <person name="Dejardin A."/>
            <person name="Depamphilis C."/>
            <person name="Detter J."/>
            <person name="Dirks B."/>
            <person name="Dubchak I."/>
            <person name="Duplessis S."/>
            <person name="Ehlting J."/>
            <person name="Ellis B."/>
            <person name="Gendler K."/>
            <person name="Goodstein D."/>
            <person name="Gribskov M."/>
            <person name="Grimwood J."/>
            <person name="Groover A."/>
            <person name="Gunter L."/>
            <person name="Hamberger B."/>
            <person name="Heinze B."/>
            <person name="Helariutta Y."/>
            <person name="Henrissat B."/>
            <person name="Holligan D."/>
            <person name="Holt R."/>
            <person name="Huang W."/>
            <person name="Islam-Faridi N."/>
            <person name="Jones S."/>
            <person name="Jones-Rhoades M."/>
            <person name="Jorgensen R."/>
            <person name="Joshi C."/>
            <person name="Kangasjarvi J."/>
            <person name="Karlsson J."/>
            <person name="Kelleher C."/>
            <person name="Kirkpatrick R."/>
            <person name="Kirst M."/>
            <person name="Kohler A."/>
            <person name="Kalluri U."/>
            <person name="Larimer F."/>
            <person name="Leebens-Mack J."/>
            <person name="Leple J.C."/>
            <person name="Locascio P."/>
            <person name="Lou Y."/>
            <person name="Lucas S."/>
            <person name="Martin F."/>
            <person name="Montanini B."/>
            <person name="Napoli C."/>
            <person name="Nelson D.R."/>
            <person name="Nelson C."/>
            <person name="Nieminen K."/>
            <person name="Nilsson O."/>
            <person name="Pereda V."/>
            <person name="Peter G."/>
            <person name="Philippe R."/>
            <person name="Pilate G."/>
            <person name="Poliakov A."/>
            <person name="Razumovskaya J."/>
            <person name="Richardson P."/>
            <person name="Rinaldi C."/>
            <person name="Ritland K."/>
            <person name="Rouze P."/>
            <person name="Ryaboy D."/>
            <person name="Schmutz J."/>
            <person name="Schrader J."/>
            <person name="Segerman B."/>
            <person name="Shin H."/>
            <person name="Siddiqui A."/>
            <person name="Sterky F."/>
            <person name="Terry A."/>
            <person name="Tsai C.J."/>
            <person name="Uberbacher E."/>
            <person name="Unneberg P."/>
            <person name="Vahala J."/>
            <person name="Wall K."/>
            <person name="Wessler S."/>
            <person name="Yang G."/>
            <person name="Yin T."/>
            <person name="Douglas C."/>
            <person name="Marra M."/>
            <person name="Sandberg G."/>
            <person name="Van de Peer Y."/>
            <person name="Rokhsar D."/>
        </authorList>
    </citation>
    <scope>NUCLEOTIDE SEQUENCE [LARGE SCALE GENOMIC DNA]</scope>
    <source>
        <strain evidence="2">cv. Nisqually</strain>
    </source>
</reference>
<evidence type="ECO:0000313" key="2">
    <source>
        <dbReference type="Proteomes" id="UP000006729"/>
    </source>
</evidence>